<reference evidence="3 4" key="1">
    <citation type="journal article" date="2019" name="Mol. Ecol. Resour.">
        <title>Improving Illumina assemblies with Hi-C and long reads: an example with the North African dromedary.</title>
        <authorList>
            <person name="Elbers J.P."/>
            <person name="Rogers M.F."/>
            <person name="Perelman P.L."/>
            <person name="Proskuryakova A.A."/>
            <person name="Serdyukova N.A."/>
            <person name="Johnson W.E."/>
            <person name="Horin P."/>
            <person name="Corander J."/>
            <person name="Murphy D."/>
            <person name="Burger P.A."/>
        </authorList>
    </citation>
    <scope>NUCLEOTIDE SEQUENCE [LARGE SCALE GENOMIC DNA]</scope>
    <source>
        <strain evidence="3">Drom800</strain>
        <tissue evidence="3">Blood</tissue>
    </source>
</reference>
<dbReference type="EMBL" id="JWIN03000015">
    <property type="protein sequence ID" value="KAB1266898.1"/>
    <property type="molecule type" value="Genomic_DNA"/>
</dbReference>
<sequence>MTIVYDLDTNTDSLDTSANKTEFKAIAHARILERRASRPGMPISNASTETPTSEQNDVDEEPAAAEPDYVQPQLRRSFELLTAAAMGQNPTQFQLPRELICTTALPGSSKTRRKEESTGENTKTQPDSTAMVDFTNSLGAFMDVSGEIEINMLD</sequence>
<dbReference type="Pfam" id="PF16737">
    <property type="entry name" value="PHF12_MRG_bd"/>
    <property type="match status" value="1"/>
</dbReference>
<evidence type="ECO:0000313" key="3">
    <source>
        <dbReference type="EMBL" id="KAB1266898.1"/>
    </source>
</evidence>
<dbReference type="InterPro" id="IPR038098">
    <property type="entry name" value="PHF12_MRG-bd_sf"/>
</dbReference>
<protein>
    <submittedName>
        <fullName evidence="3">PHD finger protein 12</fullName>
    </submittedName>
</protein>
<feature type="compositionally biased region" description="Polar residues" evidence="1">
    <location>
        <begin position="119"/>
        <end position="130"/>
    </location>
</feature>
<dbReference type="Proteomes" id="UP000299084">
    <property type="component" value="Unassembled WGS sequence"/>
</dbReference>
<gene>
    <name evidence="3" type="ORF">Cadr_000018437</name>
</gene>
<feature type="compositionally biased region" description="Polar residues" evidence="1">
    <location>
        <begin position="44"/>
        <end position="55"/>
    </location>
</feature>
<keyword evidence="4" id="KW-1185">Reference proteome</keyword>
<comment type="caution">
    <text evidence="3">The sequence shown here is derived from an EMBL/GenBank/DDBJ whole genome shotgun (WGS) entry which is preliminary data.</text>
</comment>
<name>A0A5N4D6X4_CAMDR</name>
<feature type="region of interest" description="Disordered" evidence="1">
    <location>
        <begin position="34"/>
        <end position="71"/>
    </location>
</feature>
<organism evidence="3 4">
    <name type="scientific">Camelus dromedarius</name>
    <name type="common">Dromedary</name>
    <name type="synonym">Arabian camel</name>
    <dbReference type="NCBI Taxonomy" id="9838"/>
    <lineage>
        <taxon>Eukaryota</taxon>
        <taxon>Metazoa</taxon>
        <taxon>Chordata</taxon>
        <taxon>Craniata</taxon>
        <taxon>Vertebrata</taxon>
        <taxon>Euteleostomi</taxon>
        <taxon>Mammalia</taxon>
        <taxon>Eutheria</taxon>
        <taxon>Laurasiatheria</taxon>
        <taxon>Artiodactyla</taxon>
        <taxon>Tylopoda</taxon>
        <taxon>Camelidae</taxon>
        <taxon>Camelus</taxon>
    </lineage>
</organism>
<evidence type="ECO:0000256" key="1">
    <source>
        <dbReference type="SAM" id="MobiDB-lite"/>
    </source>
</evidence>
<dbReference type="Gene3D" id="6.10.20.60">
    <property type="entry name" value="PHD finger protein 12"/>
    <property type="match status" value="1"/>
</dbReference>
<dbReference type="InterPro" id="IPR031966">
    <property type="entry name" value="PHF12_MRG-bd"/>
</dbReference>
<dbReference type="STRING" id="9838.ENSCDRP00005015762"/>
<feature type="domain" description="PHD finger protein 12 MRG binding" evidence="2">
    <location>
        <begin position="71"/>
        <end position="109"/>
    </location>
</feature>
<accession>A0A5N4D6X4</accession>
<feature type="region of interest" description="Disordered" evidence="1">
    <location>
        <begin position="104"/>
        <end position="130"/>
    </location>
</feature>
<evidence type="ECO:0000313" key="4">
    <source>
        <dbReference type="Proteomes" id="UP000299084"/>
    </source>
</evidence>
<proteinExistence type="predicted"/>
<dbReference type="AlphaFoldDB" id="A0A5N4D6X4"/>
<evidence type="ECO:0000259" key="2">
    <source>
        <dbReference type="Pfam" id="PF16737"/>
    </source>
</evidence>